<protein>
    <submittedName>
        <fullName evidence="1">DUF1758 domain-containing protein</fullName>
    </submittedName>
</protein>
<evidence type="ECO:0000313" key="1">
    <source>
        <dbReference type="EMBL" id="GFR28711.1"/>
    </source>
</evidence>
<proteinExistence type="predicted"/>
<sequence length="601" mass="69551">MSLTSLNRQRGTDKSKIVRCSNFLNTFQLSNDENADLINLNNRLSTVKEIREINELKQSYCDLPEQVDLKDALEITIDLEEAQQLEVSLQIILSQFKKENAKDDNQITKNNIKLPDLPLPTFSGKFQEFELFKNQFMNVIGNNSSLNDTQKLCYLKSALKNDASLIQNLVIPQGCILADEDFNQPSEISCLIGSEHFFDIFGPQQIRVSNSNFRLVESKFGFVVTGSYIDEPCYFKHCFLSKGWNTLDKTLRSFWETENISEEQPIISDELSYCEDHFERTHFRKPCGRYSVSLPFKENIQENVNLGDSRSIASKRLDQLWKRLDRNPKLKNLYTQFIDEYLSLDHMEEITSEEGFFLPHHGVLRVGNCTLLLRVVFNGSQKTNLDISLNDVLCKGGVIQEDLFSIMLRARKHAYFFSCDISHMFRQIEIHPRRRHFQKILWKKRLNEPVQIFKLKTVTYGTTPACYLSTRVLKQLSLDERENFPRAADIVLQDVYLDDILSGCSSLNELESHTLKTELTQLFKNAGMSLHKWCFSHSTNDFPDLHFDESSEENMTKTLGVLWNSSSDTFCFKVSPWTSNIFTKTDVLSQIARIYLTHLVS</sequence>
<dbReference type="InterPro" id="IPR043502">
    <property type="entry name" value="DNA/RNA_pol_sf"/>
</dbReference>
<dbReference type="PANTHER" id="PTHR47331">
    <property type="entry name" value="PHD-TYPE DOMAIN-CONTAINING PROTEIN"/>
    <property type="match status" value="1"/>
</dbReference>
<dbReference type="OrthoDB" id="6433420at2759"/>
<organism evidence="1 2">
    <name type="scientific">Trichonephila clavata</name>
    <name type="common">Joro spider</name>
    <name type="synonym">Nephila clavata</name>
    <dbReference type="NCBI Taxonomy" id="2740835"/>
    <lineage>
        <taxon>Eukaryota</taxon>
        <taxon>Metazoa</taxon>
        <taxon>Ecdysozoa</taxon>
        <taxon>Arthropoda</taxon>
        <taxon>Chelicerata</taxon>
        <taxon>Arachnida</taxon>
        <taxon>Araneae</taxon>
        <taxon>Araneomorphae</taxon>
        <taxon>Entelegynae</taxon>
        <taxon>Araneoidea</taxon>
        <taxon>Nephilidae</taxon>
        <taxon>Trichonephila</taxon>
    </lineage>
</organism>
<comment type="caution">
    <text evidence="1">The sequence shown here is derived from an EMBL/GenBank/DDBJ whole genome shotgun (WGS) entry which is preliminary data.</text>
</comment>
<dbReference type="PANTHER" id="PTHR47331:SF5">
    <property type="entry name" value="RIBONUCLEASE H"/>
    <property type="match status" value="1"/>
</dbReference>
<evidence type="ECO:0000313" key="2">
    <source>
        <dbReference type="Proteomes" id="UP000887116"/>
    </source>
</evidence>
<dbReference type="EMBL" id="BMAO01028993">
    <property type="protein sequence ID" value="GFR28711.1"/>
    <property type="molecule type" value="Genomic_DNA"/>
</dbReference>
<keyword evidence="2" id="KW-1185">Reference proteome</keyword>
<dbReference type="Pfam" id="PF03564">
    <property type="entry name" value="DUF1759"/>
    <property type="match status" value="1"/>
</dbReference>
<dbReference type="GO" id="GO:0071897">
    <property type="term" value="P:DNA biosynthetic process"/>
    <property type="evidence" value="ECO:0007669"/>
    <property type="project" value="UniProtKB-ARBA"/>
</dbReference>
<dbReference type="SUPFAM" id="SSF56672">
    <property type="entry name" value="DNA/RNA polymerases"/>
    <property type="match status" value="1"/>
</dbReference>
<gene>
    <name evidence="1" type="primary">AVEN_28886_1</name>
    <name evidence="1" type="ORF">TNCT_20481</name>
</gene>
<dbReference type="Proteomes" id="UP000887116">
    <property type="component" value="Unassembled WGS sequence"/>
</dbReference>
<accession>A0A8X6HR62</accession>
<dbReference type="AlphaFoldDB" id="A0A8X6HR62"/>
<reference evidence="1" key="1">
    <citation type="submission" date="2020-07" db="EMBL/GenBank/DDBJ databases">
        <title>Multicomponent nature underlies the extraordinary mechanical properties of spider dragline silk.</title>
        <authorList>
            <person name="Kono N."/>
            <person name="Nakamura H."/>
            <person name="Mori M."/>
            <person name="Yoshida Y."/>
            <person name="Ohtoshi R."/>
            <person name="Malay A.D."/>
            <person name="Moran D.A.P."/>
            <person name="Tomita M."/>
            <person name="Numata K."/>
            <person name="Arakawa K."/>
        </authorList>
    </citation>
    <scope>NUCLEOTIDE SEQUENCE</scope>
</reference>
<name>A0A8X6HR62_TRICU</name>
<dbReference type="InterPro" id="IPR005312">
    <property type="entry name" value="DUF1759"/>
</dbReference>